<organism evidence="6 7">
    <name type="scientific">Syntrophorhabdus aromaticivorans</name>
    <dbReference type="NCBI Taxonomy" id="328301"/>
    <lineage>
        <taxon>Bacteria</taxon>
        <taxon>Pseudomonadati</taxon>
        <taxon>Thermodesulfobacteriota</taxon>
        <taxon>Syntrophorhabdia</taxon>
        <taxon>Syntrophorhabdales</taxon>
        <taxon>Syntrophorhabdaceae</taxon>
        <taxon>Syntrophorhabdus</taxon>
    </lineage>
</organism>
<feature type="domain" description="4Fe-4S ferredoxin-type" evidence="5">
    <location>
        <begin position="45"/>
        <end position="75"/>
    </location>
</feature>
<evidence type="ECO:0000256" key="4">
    <source>
        <dbReference type="ARBA" id="ARBA00023014"/>
    </source>
</evidence>
<sequence length="83" mass="9136">MVEGRQETKPRKETTTIDIYKAWCKGCGICAAFCPTGALARDEAGYPYVKDIGKCINCGLCEVRCPDFAITVEQKKKDKKGGQ</sequence>
<evidence type="ECO:0000256" key="1">
    <source>
        <dbReference type="ARBA" id="ARBA00022485"/>
    </source>
</evidence>
<dbReference type="AlphaFoldDB" id="A0A971M697"/>
<keyword evidence="4" id="KW-0411">Iron-sulfur</keyword>
<dbReference type="Gene3D" id="3.30.70.3270">
    <property type="match status" value="2"/>
</dbReference>
<evidence type="ECO:0000259" key="5">
    <source>
        <dbReference type="PROSITE" id="PS51379"/>
    </source>
</evidence>
<dbReference type="GO" id="GO:0051539">
    <property type="term" value="F:4 iron, 4 sulfur cluster binding"/>
    <property type="evidence" value="ECO:0007669"/>
    <property type="project" value="UniProtKB-KW"/>
</dbReference>
<dbReference type="InterPro" id="IPR050572">
    <property type="entry name" value="Fe-S_Ferredoxin"/>
</dbReference>
<evidence type="ECO:0000313" key="6">
    <source>
        <dbReference type="EMBL" id="NLW35901.1"/>
    </source>
</evidence>
<reference evidence="6" key="1">
    <citation type="journal article" date="2020" name="Biotechnol. Biofuels">
        <title>New insights from the biogas microbiome by comprehensive genome-resolved metagenomics of nearly 1600 species originating from multiple anaerobic digesters.</title>
        <authorList>
            <person name="Campanaro S."/>
            <person name="Treu L."/>
            <person name="Rodriguez-R L.M."/>
            <person name="Kovalovszki A."/>
            <person name="Ziels R.M."/>
            <person name="Maus I."/>
            <person name="Zhu X."/>
            <person name="Kougias P.G."/>
            <person name="Basile A."/>
            <person name="Luo G."/>
            <person name="Schluter A."/>
            <person name="Konstantinidis K.T."/>
            <person name="Angelidaki I."/>
        </authorList>
    </citation>
    <scope>NUCLEOTIDE SEQUENCE</scope>
    <source>
        <strain evidence="6">AS06rmzACSIP_7</strain>
    </source>
</reference>
<evidence type="ECO:0000256" key="3">
    <source>
        <dbReference type="ARBA" id="ARBA00023004"/>
    </source>
</evidence>
<proteinExistence type="predicted"/>
<dbReference type="SUPFAM" id="SSF54862">
    <property type="entry name" value="4Fe-4S ferredoxins"/>
    <property type="match status" value="1"/>
</dbReference>
<protein>
    <submittedName>
        <fullName evidence="6">4Fe-4S dicluster domain-containing protein</fullName>
    </submittedName>
</protein>
<dbReference type="PROSITE" id="PS51379">
    <property type="entry name" value="4FE4S_FER_2"/>
    <property type="match status" value="2"/>
</dbReference>
<reference evidence="6" key="2">
    <citation type="submission" date="2020-01" db="EMBL/GenBank/DDBJ databases">
        <authorList>
            <person name="Campanaro S."/>
        </authorList>
    </citation>
    <scope>NUCLEOTIDE SEQUENCE</scope>
    <source>
        <strain evidence="6">AS06rmzACSIP_7</strain>
    </source>
</reference>
<dbReference type="EMBL" id="JAAYEE010000181">
    <property type="protein sequence ID" value="NLW35901.1"/>
    <property type="molecule type" value="Genomic_DNA"/>
</dbReference>
<evidence type="ECO:0000256" key="2">
    <source>
        <dbReference type="ARBA" id="ARBA00022723"/>
    </source>
</evidence>
<dbReference type="PANTHER" id="PTHR43687:SF4">
    <property type="entry name" value="BLR5484 PROTEIN"/>
    <property type="match status" value="1"/>
</dbReference>
<dbReference type="InterPro" id="IPR017896">
    <property type="entry name" value="4Fe4S_Fe-S-bd"/>
</dbReference>
<dbReference type="GO" id="GO:0046872">
    <property type="term" value="F:metal ion binding"/>
    <property type="evidence" value="ECO:0007669"/>
    <property type="project" value="UniProtKB-KW"/>
</dbReference>
<gene>
    <name evidence="6" type="ORF">GXY80_10540</name>
</gene>
<dbReference type="PROSITE" id="PS00198">
    <property type="entry name" value="4FE4S_FER_1"/>
    <property type="match status" value="2"/>
</dbReference>
<comment type="caution">
    <text evidence="6">The sequence shown here is derived from an EMBL/GenBank/DDBJ whole genome shotgun (WGS) entry which is preliminary data.</text>
</comment>
<accession>A0A971M697</accession>
<feature type="domain" description="4Fe-4S ferredoxin-type" evidence="5">
    <location>
        <begin position="13"/>
        <end position="44"/>
    </location>
</feature>
<dbReference type="Proteomes" id="UP000777265">
    <property type="component" value="Unassembled WGS sequence"/>
</dbReference>
<keyword evidence="3" id="KW-0408">Iron</keyword>
<dbReference type="InterPro" id="IPR017900">
    <property type="entry name" value="4Fe4S_Fe_S_CS"/>
</dbReference>
<keyword evidence="2" id="KW-0479">Metal-binding</keyword>
<name>A0A971M697_9BACT</name>
<evidence type="ECO:0000313" key="7">
    <source>
        <dbReference type="Proteomes" id="UP000777265"/>
    </source>
</evidence>
<keyword evidence="1" id="KW-0004">4Fe-4S</keyword>
<dbReference type="Pfam" id="PF13237">
    <property type="entry name" value="Fer4_10"/>
    <property type="match status" value="1"/>
</dbReference>
<dbReference type="PANTHER" id="PTHR43687">
    <property type="entry name" value="ADENYLYLSULFATE REDUCTASE, BETA SUBUNIT"/>
    <property type="match status" value="1"/>
</dbReference>